<proteinExistence type="predicted"/>
<reference evidence="1" key="1">
    <citation type="submission" date="2023-06" db="EMBL/GenBank/DDBJ databases">
        <title>Cytophagales bacterium Strain LB-30, isolated from soil.</title>
        <authorList>
            <person name="Liu B."/>
        </authorList>
    </citation>
    <scope>NUCLEOTIDE SEQUENCE</scope>
    <source>
        <strain evidence="1">LB-30</strain>
    </source>
</reference>
<sequence length="144" mass="16095">MQRLRKISAILLSALVLLSSTSFTFGMHFCMGQLESIALFAGAEPCEMAQQKSPCSTDKHDTDCEHQQVTKKGCCEDQTMVIEGHEDLTQVSKIAVPDFQMLAVLYAMVSFIFSTTSVDHYSYNDYSPPLIERDITVLVQSFLI</sequence>
<dbReference type="Proteomes" id="UP001168552">
    <property type="component" value="Unassembled WGS sequence"/>
</dbReference>
<dbReference type="InterPro" id="IPR058512">
    <property type="entry name" value="DUF8199"/>
</dbReference>
<organism evidence="1 2">
    <name type="scientific">Shiella aurantiaca</name>
    <dbReference type="NCBI Taxonomy" id="3058365"/>
    <lineage>
        <taxon>Bacteria</taxon>
        <taxon>Pseudomonadati</taxon>
        <taxon>Bacteroidota</taxon>
        <taxon>Cytophagia</taxon>
        <taxon>Cytophagales</taxon>
        <taxon>Shiellaceae</taxon>
        <taxon>Shiella</taxon>
    </lineage>
</organism>
<dbReference type="EMBL" id="JAUHJS010000011">
    <property type="protein sequence ID" value="MDN4167055.1"/>
    <property type="molecule type" value="Genomic_DNA"/>
</dbReference>
<evidence type="ECO:0000313" key="2">
    <source>
        <dbReference type="Proteomes" id="UP001168552"/>
    </source>
</evidence>
<evidence type="ECO:0008006" key="3">
    <source>
        <dbReference type="Google" id="ProtNLM"/>
    </source>
</evidence>
<dbReference type="RefSeq" id="WP_320005596.1">
    <property type="nucleotide sequence ID" value="NZ_JAUHJS010000011.1"/>
</dbReference>
<protein>
    <recommendedName>
        <fullName evidence="3">DUF2946 domain-containing protein</fullName>
    </recommendedName>
</protein>
<evidence type="ECO:0000313" key="1">
    <source>
        <dbReference type="EMBL" id="MDN4167055.1"/>
    </source>
</evidence>
<keyword evidence="2" id="KW-1185">Reference proteome</keyword>
<dbReference type="NCBIfam" id="NF047658">
    <property type="entry name" value="HYC_CC_PP"/>
    <property type="match status" value="1"/>
</dbReference>
<dbReference type="InterPro" id="IPR058060">
    <property type="entry name" value="HYC_CC_PP"/>
</dbReference>
<name>A0ABT8F9D4_9BACT</name>
<accession>A0ABT8F9D4</accession>
<comment type="caution">
    <text evidence="1">The sequence shown here is derived from an EMBL/GenBank/DDBJ whole genome shotgun (WGS) entry which is preliminary data.</text>
</comment>
<dbReference type="Pfam" id="PF26622">
    <property type="entry name" value="DUF8199"/>
    <property type="match status" value="1"/>
</dbReference>
<gene>
    <name evidence="1" type="ORF">QWY31_16210</name>
</gene>